<reference evidence="1 2" key="1">
    <citation type="submission" date="2020-08" db="EMBL/GenBank/DDBJ databases">
        <title>Genomic Encyclopedia of Type Strains, Phase III (KMG-III): the genomes of soil and plant-associated and newly described type strains.</title>
        <authorList>
            <person name="Whitman W."/>
        </authorList>
    </citation>
    <scope>NUCLEOTIDE SEQUENCE [LARGE SCALE GENOMIC DNA]</scope>
    <source>
        <strain evidence="1 2">SFB5A</strain>
    </source>
</reference>
<dbReference type="AlphaFoldDB" id="A0A7W7XAN4"/>
<name>A0A7W7XAN4_9ACTN</name>
<keyword evidence="2" id="KW-1185">Reference proteome</keyword>
<gene>
    <name evidence="1" type="ORF">GGE06_002033</name>
</gene>
<organism evidence="1 2">
    <name type="scientific">Streptomyces nymphaeiformis</name>
    <dbReference type="NCBI Taxonomy" id="2663842"/>
    <lineage>
        <taxon>Bacteria</taxon>
        <taxon>Bacillati</taxon>
        <taxon>Actinomycetota</taxon>
        <taxon>Actinomycetes</taxon>
        <taxon>Kitasatosporales</taxon>
        <taxon>Streptomycetaceae</taxon>
        <taxon>Streptomyces</taxon>
    </lineage>
</organism>
<proteinExistence type="predicted"/>
<comment type="caution">
    <text evidence="1">The sequence shown here is derived from an EMBL/GenBank/DDBJ whole genome shotgun (WGS) entry which is preliminary data.</text>
</comment>
<protein>
    <submittedName>
        <fullName evidence="1">Uncharacterized protein</fullName>
    </submittedName>
</protein>
<accession>A0A7W7XAN4</accession>
<dbReference type="EMBL" id="JACHJY010000002">
    <property type="protein sequence ID" value="MBB4981125.1"/>
    <property type="molecule type" value="Genomic_DNA"/>
</dbReference>
<sequence length="69" mass="7279">MVTVGLIDGFVKAATGHADWGRSVATAVIDGHLVTVTGVDGKAVLVWDLTGYRYQRQVAPRPGATSRGR</sequence>
<evidence type="ECO:0000313" key="2">
    <source>
        <dbReference type="Proteomes" id="UP000582643"/>
    </source>
</evidence>
<dbReference type="RefSeq" id="WP_184930574.1">
    <property type="nucleotide sequence ID" value="NZ_JACHJY010000002.1"/>
</dbReference>
<evidence type="ECO:0000313" key="1">
    <source>
        <dbReference type="EMBL" id="MBB4981125.1"/>
    </source>
</evidence>
<dbReference type="Proteomes" id="UP000582643">
    <property type="component" value="Unassembled WGS sequence"/>
</dbReference>